<keyword evidence="3" id="KW-1003">Cell membrane</keyword>
<keyword evidence="5 7" id="KW-1133">Transmembrane helix</keyword>
<dbReference type="AlphaFoldDB" id="A0A1H7T011"/>
<dbReference type="Proteomes" id="UP000198953">
    <property type="component" value="Unassembled WGS sequence"/>
</dbReference>
<dbReference type="InterPro" id="IPR000515">
    <property type="entry name" value="MetI-like"/>
</dbReference>
<reference evidence="9 10" key="1">
    <citation type="submission" date="2016-10" db="EMBL/GenBank/DDBJ databases">
        <authorList>
            <person name="de Groot N.N."/>
        </authorList>
    </citation>
    <scope>NUCLEOTIDE SEQUENCE [LARGE SCALE GENOMIC DNA]</scope>
    <source>
        <strain evidence="9 10">DSM 43357</strain>
    </source>
</reference>
<dbReference type="CDD" id="cd06261">
    <property type="entry name" value="TM_PBP2"/>
    <property type="match status" value="1"/>
</dbReference>
<dbReference type="SUPFAM" id="SSF161098">
    <property type="entry name" value="MetI-like"/>
    <property type="match status" value="1"/>
</dbReference>
<dbReference type="InterPro" id="IPR035906">
    <property type="entry name" value="MetI-like_sf"/>
</dbReference>
<dbReference type="PROSITE" id="PS50928">
    <property type="entry name" value="ABC_TM1"/>
    <property type="match status" value="1"/>
</dbReference>
<evidence type="ECO:0000259" key="8">
    <source>
        <dbReference type="PROSITE" id="PS50928"/>
    </source>
</evidence>
<feature type="transmembrane region" description="Helical" evidence="7">
    <location>
        <begin position="285"/>
        <end position="308"/>
    </location>
</feature>
<gene>
    <name evidence="9" type="ORF">SAMN05660976_03297</name>
</gene>
<keyword evidence="4 7" id="KW-0812">Transmembrane</keyword>
<evidence type="ECO:0000256" key="5">
    <source>
        <dbReference type="ARBA" id="ARBA00022989"/>
    </source>
</evidence>
<evidence type="ECO:0000313" key="9">
    <source>
        <dbReference type="EMBL" id="SEL78260.1"/>
    </source>
</evidence>
<dbReference type="Pfam" id="PF00528">
    <property type="entry name" value="BPD_transp_1"/>
    <property type="match status" value="1"/>
</dbReference>
<keyword evidence="10" id="KW-1185">Reference proteome</keyword>
<feature type="transmembrane region" description="Helical" evidence="7">
    <location>
        <begin position="143"/>
        <end position="164"/>
    </location>
</feature>
<keyword evidence="2 7" id="KW-0813">Transport</keyword>
<dbReference type="Gene3D" id="1.10.3720.10">
    <property type="entry name" value="MetI-like"/>
    <property type="match status" value="1"/>
</dbReference>
<evidence type="ECO:0000256" key="1">
    <source>
        <dbReference type="ARBA" id="ARBA00004651"/>
    </source>
</evidence>
<accession>A0A1H7T011</accession>
<proteinExistence type="inferred from homology"/>
<dbReference type="GO" id="GO:0005886">
    <property type="term" value="C:plasma membrane"/>
    <property type="evidence" value="ECO:0007669"/>
    <property type="project" value="UniProtKB-SubCell"/>
</dbReference>
<organism evidence="9 10">
    <name type="scientific">Nonomuraea pusilla</name>
    <dbReference type="NCBI Taxonomy" id="46177"/>
    <lineage>
        <taxon>Bacteria</taxon>
        <taxon>Bacillati</taxon>
        <taxon>Actinomycetota</taxon>
        <taxon>Actinomycetes</taxon>
        <taxon>Streptosporangiales</taxon>
        <taxon>Streptosporangiaceae</taxon>
        <taxon>Nonomuraea</taxon>
    </lineage>
</organism>
<evidence type="ECO:0000256" key="7">
    <source>
        <dbReference type="RuleBase" id="RU363032"/>
    </source>
</evidence>
<feature type="transmembrane region" description="Helical" evidence="7">
    <location>
        <begin position="111"/>
        <end position="131"/>
    </location>
</feature>
<dbReference type="STRING" id="46177.SAMN05660976_03297"/>
<dbReference type="EMBL" id="FOBF01000007">
    <property type="protein sequence ID" value="SEL78260.1"/>
    <property type="molecule type" value="Genomic_DNA"/>
</dbReference>
<comment type="similarity">
    <text evidence="7">Belongs to the binding-protein-dependent transport system permease family.</text>
</comment>
<evidence type="ECO:0000256" key="4">
    <source>
        <dbReference type="ARBA" id="ARBA00022692"/>
    </source>
</evidence>
<keyword evidence="6 7" id="KW-0472">Membrane</keyword>
<feature type="transmembrane region" description="Helical" evidence="7">
    <location>
        <begin position="20"/>
        <end position="40"/>
    </location>
</feature>
<protein>
    <submittedName>
        <fullName evidence="9">Peptide/nickel transport system permease protein</fullName>
    </submittedName>
</protein>
<sequence length="319" mass="33935">MVLLRVEVAAVTRYLLSRVGQAALVLWAAFTAGYLLLQLLPGDAILIKFQNPELGLSPGQIAEIRSYYAPGSPFLDYLRTLTGFLHGSFGYSIDTGTPVVERLGEALPETARLASAAFLLALVIAVVIAFAGSHSRTSWIRGALLSVPSLLVAVPAFWLGILLIQVFSFRLRLMPVIGGSELQQLVLPVLTLAVPVSAPIAQVLASSIDEVSTQPFVPVVAAKGASRWWILWRHVARNAVLPTMTVAGLTFGELVAGSVVTETVFGRNGIGRLTEQAVNAQDTPVLLAVVVLAAGAFVLVNLVVDLLFPVLDPRLRAAS</sequence>
<evidence type="ECO:0000256" key="6">
    <source>
        <dbReference type="ARBA" id="ARBA00023136"/>
    </source>
</evidence>
<dbReference type="PANTHER" id="PTHR43163:SF6">
    <property type="entry name" value="DIPEPTIDE TRANSPORT SYSTEM PERMEASE PROTEIN DPPB-RELATED"/>
    <property type="match status" value="1"/>
</dbReference>
<name>A0A1H7T011_9ACTN</name>
<dbReference type="GO" id="GO:0055085">
    <property type="term" value="P:transmembrane transport"/>
    <property type="evidence" value="ECO:0007669"/>
    <property type="project" value="InterPro"/>
</dbReference>
<comment type="subcellular location">
    <subcellularLocation>
        <location evidence="1 7">Cell membrane</location>
        <topology evidence="1 7">Multi-pass membrane protein</topology>
    </subcellularLocation>
</comment>
<evidence type="ECO:0000256" key="3">
    <source>
        <dbReference type="ARBA" id="ARBA00022475"/>
    </source>
</evidence>
<dbReference type="PANTHER" id="PTHR43163">
    <property type="entry name" value="DIPEPTIDE TRANSPORT SYSTEM PERMEASE PROTEIN DPPB-RELATED"/>
    <property type="match status" value="1"/>
</dbReference>
<evidence type="ECO:0000256" key="2">
    <source>
        <dbReference type="ARBA" id="ARBA00022448"/>
    </source>
</evidence>
<evidence type="ECO:0000313" key="10">
    <source>
        <dbReference type="Proteomes" id="UP000198953"/>
    </source>
</evidence>
<feature type="domain" description="ABC transmembrane type-1" evidence="8">
    <location>
        <begin position="107"/>
        <end position="308"/>
    </location>
</feature>